<dbReference type="RefSeq" id="WP_087487005.1">
    <property type="nucleotide sequence ID" value="NZ_CP015579.1"/>
</dbReference>
<keyword evidence="1" id="KW-0472">Membrane</keyword>
<evidence type="ECO:0000256" key="1">
    <source>
        <dbReference type="SAM" id="Phobius"/>
    </source>
</evidence>
<dbReference type="PANTHER" id="PTHR48465">
    <property type="entry name" value="PROTEIN SSUH2 HOMOLOG"/>
    <property type="match status" value="1"/>
</dbReference>
<dbReference type="InterPro" id="IPR001305">
    <property type="entry name" value="HSP_DnaJ_Cys-rich_dom"/>
</dbReference>
<dbReference type="GO" id="GO:0031072">
    <property type="term" value="F:heat shock protein binding"/>
    <property type="evidence" value="ECO:0007669"/>
    <property type="project" value="InterPro"/>
</dbReference>
<reference evidence="4 5" key="1">
    <citation type="submission" date="2016-05" db="EMBL/GenBank/DDBJ databases">
        <title>Complete genome sequence of two 2,5-diketo-D-glunonic acid producing strain Tatumella citrea.</title>
        <authorList>
            <person name="Duan C."/>
            <person name="Yang J."/>
            <person name="Yang S."/>
        </authorList>
    </citation>
    <scope>NUCLEOTIDE SEQUENCE [LARGE SCALE GENOMIC DNA]</scope>
    <source>
        <strain evidence="3 4">ATCC 39140</strain>
        <strain evidence="2 5">DSM 13699</strain>
    </source>
</reference>
<dbReference type="CDD" id="cd10719">
    <property type="entry name" value="DnaJ_zf"/>
    <property type="match status" value="1"/>
</dbReference>
<feature type="transmembrane region" description="Helical" evidence="1">
    <location>
        <begin position="512"/>
        <end position="534"/>
    </location>
</feature>
<dbReference type="PANTHER" id="PTHR48465:SF1">
    <property type="entry name" value="PROTEIN SSUH2 HOMOLOG"/>
    <property type="match status" value="1"/>
</dbReference>
<evidence type="ECO:0000313" key="4">
    <source>
        <dbReference type="Proteomes" id="UP000195729"/>
    </source>
</evidence>
<dbReference type="EMBL" id="CP015579">
    <property type="protein sequence ID" value="ARU92626.1"/>
    <property type="molecule type" value="Genomic_DNA"/>
</dbReference>
<protein>
    <recommendedName>
        <fullName evidence="6">CR-type domain-containing protein</fullName>
    </recommendedName>
</protein>
<dbReference type="AlphaFoldDB" id="A0A1Y0L3N4"/>
<dbReference type="Proteomes" id="UP000195729">
    <property type="component" value="Chromosome"/>
</dbReference>
<keyword evidence="1" id="KW-0812">Transmembrane</keyword>
<evidence type="ECO:0000313" key="3">
    <source>
        <dbReference type="EMBL" id="ARU96662.1"/>
    </source>
</evidence>
<gene>
    <name evidence="2" type="ORF">A7K98_01755</name>
    <name evidence="3" type="ORF">A7K99_01755</name>
</gene>
<name>A0A1Y0L3N4_TATCI</name>
<dbReference type="OrthoDB" id="6563832at2"/>
<keyword evidence="1" id="KW-1133">Transmembrane helix</keyword>
<evidence type="ECO:0000313" key="2">
    <source>
        <dbReference type="EMBL" id="ARU92626.1"/>
    </source>
</evidence>
<dbReference type="InterPro" id="IPR052789">
    <property type="entry name" value="SSUH2_homolog"/>
</dbReference>
<dbReference type="GO" id="GO:0051082">
    <property type="term" value="F:unfolded protein binding"/>
    <property type="evidence" value="ECO:0007669"/>
    <property type="project" value="InterPro"/>
</dbReference>
<feature type="transmembrane region" description="Helical" evidence="1">
    <location>
        <begin position="411"/>
        <end position="434"/>
    </location>
</feature>
<keyword evidence="4" id="KW-1185">Reference proteome</keyword>
<sequence>MEQEAWLTVGKRVIQDFTETSTRLVPEKIELTVKEFVNFAFRIHLQLGFRLQEQRTTQPGYISAGENRRVFTHASEYSQALKAESSAVWSRTETLREARALVLSQQYGELRQATVIYSHPRQLCHTEDCHNCHGRGRISCSGCSGSGKNSCHGCGGSGQITEQRTHYDHYTKQNRYENVYVSCSSCYGSGKISCRQCGGSGHQSCSPCNGTGVLSEITRLQTVVIPDYQLVYFNSDVPQYVKDGLYKTGLPDLEQVGQLVLISDNTDEEHYQVNFLFDASVPFARLDSPLPQLHSDEQVIHWIIYGSDPQILDSGHVVERMLKGDLDELVLVSKKSRLLNPFIACFSRKTLRTFMESESHQQMLQGNAKGLSGKLLSEQLNRSLSEPYIEESLSSLRSLSRAIQNWSVIKWIIFSSLLSWLLMPLFTALNHAWFPIPDSGRVYLTPFTRWDSQHHILASLELLGRYCGLFTAVSGLIIPALGYGWLRFRARQCHGPEWSQWSLAKGGGRHRWLLSLVTSLLLSGILLALLPIWLTPSGSLFDVIPFETQARQILHFIGQF</sequence>
<dbReference type="KEGG" id="tci:A7K98_01755"/>
<dbReference type="EMBL" id="CP015581">
    <property type="protein sequence ID" value="ARU96662.1"/>
    <property type="molecule type" value="Genomic_DNA"/>
</dbReference>
<dbReference type="Proteomes" id="UP000195814">
    <property type="component" value="Chromosome"/>
</dbReference>
<evidence type="ECO:0008006" key="6">
    <source>
        <dbReference type="Google" id="ProtNLM"/>
    </source>
</evidence>
<proteinExistence type="predicted"/>
<feature type="transmembrane region" description="Helical" evidence="1">
    <location>
        <begin position="463"/>
        <end position="486"/>
    </location>
</feature>
<evidence type="ECO:0000313" key="5">
    <source>
        <dbReference type="Proteomes" id="UP000195814"/>
    </source>
</evidence>
<accession>A0A1Y0L3N4</accession>
<organism evidence="2 5">
    <name type="scientific">Tatumella citrea</name>
    <name type="common">Pantoea citrea</name>
    <dbReference type="NCBI Taxonomy" id="53336"/>
    <lineage>
        <taxon>Bacteria</taxon>
        <taxon>Pseudomonadati</taxon>
        <taxon>Pseudomonadota</taxon>
        <taxon>Gammaproteobacteria</taxon>
        <taxon>Enterobacterales</taxon>
        <taxon>Erwiniaceae</taxon>
        <taxon>Tatumella</taxon>
    </lineage>
</organism>